<gene>
    <name evidence="1" type="ordered locus">Metme_4490</name>
</gene>
<accession>G0A4T9</accession>
<dbReference type="OrthoDB" id="1495383at2"/>
<dbReference type="RefSeq" id="WP_013821043.1">
    <property type="nucleotide sequence ID" value="NC_015572.1"/>
</dbReference>
<evidence type="ECO:0000313" key="1">
    <source>
        <dbReference type="EMBL" id="AEG02830.1"/>
    </source>
</evidence>
<reference evidence="1 2" key="1">
    <citation type="journal article" date="2011" name="J. Bacteriol.">
        <title>Complete Genome Sequence of the Aerobic Marine Methanotroph Methylomonas methanica MC09.</title>
        <authorList>
            <person name="Boden R."/>
            <person name="Cunliffe M."/>
            <person name="Scanlan J."/>
            <person name="Moussard H."/>
            <person name="Kits K.D."/>
            <person name="Klotz M.G."/>
            <person name="Jetten M.S."/>
            <person name="Vuilleumier S."/>
            <person name="Han J."/>
            <person name="Peters L."/>
            <person name="Mikhailova N."/>
            <person name="Teshima H."/>
            <person name="Tapia R."/>
            <person name="Kyrpides N."/>
            <person name="Ivanova N."/>
            <person name="Pagani I."/>
            <person name="Cheng J.F."/>
            <person name="Goodwin L."/>
            <person name="Han C."/>
            <person name="Hauser L."/>
            <person name="Land M.L."/>
            <person name="Lapidus A."/>
            <person name="Lucas S."/>
            <person name="Pitluck S."/>
            <person name="Woyke T."/>
            <person name="Stein L."/>
            <person name="Murrell J.C."/>
        </authorList>
    </citation>
    <scope>NUCLEOTIDE SEQUENCE [LARGE SCALE GENOMIC DNA]</scope>
    <source>
        <strain evidence="1 2">MC09</strain>
    </source>
</reference>
<protein>
    <submittedName>
        <fullName evidence="1">Uncharacterized protein</fullName>
    </submittedName>
</protein>
<proteinExistence type="predicted"/>
<dbReference type="eggNOG" id="ENOG502ZBJB">
    <property type="taxonomic scope" value="Bacteria"/>
</dbReference>
<dbReference type="EMBL" id="CP002738">
    <property type="protein sequence ID" value="AEG02830.1"/>
    <property type="molecule type" value="Genomic_DNA"/>
</dbReference>
<reference evidence="2" key="3">
    <citation type="submission" date="2011-05" db="EMBL/GenBank/DDBJ databases">
        <title>Complete sequence of Methylomonas methanica MC09.</title>
        <authorList>
            <consortium name="US DOE Joint Genome Institute"/>
            <person name="Lucas S."/>
            <person name="Han J."/>
            <person name="Lapidus A."/>
            <person name="Cheng J.-F."/>
            <person name="Goodwin L."/>
            <person name="Pitluck S."/>
            <person name="Peters L."/>
            <person name="Mikhailova N."/>
            <person name="Teshima H."/>
            <person name="Han C."/>
            <person name="Tapia R."/>
            <person name="Land M."/>
            <person name="Hauser L."/>
            <person name="Kyrpides N."/>
            <person name="Ivanova N."/>
            <person name="Pagani I."/>
            <person name="Stein L."/>
            <person name="Woyke T."/>
        </authorList>
    </citation>
    <scope>NUCLEOTIDE SEQUENCE [LARGE SCALE GENOMIC DNA]</scope>
    <source>
        <strain evidence="2">MC09</strain>
    </source>
</reference>
<dbReference type="KEGG" id="mmt:Metme_4490"/>
<name>G0A4T9_METMM</name>
<evidence type="ECO:0000313" key="2">
    <source>
        <dbReference type="Proteomes" id="UP000008888"/>
    </source>
</evidence>
<sequence length="377" mass="43190">MQEIPPHRKLAHLSPGELGELIDQYYAQKPITELIKRFNIDCLPSQLYKLLPPEISPVSCPNCGGLMISERRARSTNNSLRKPTFYCQHCSHSEYGGCRCTYCRDRNRQKIDKSPRNPIKANNLTLEQTVALLSLVNCYPNRDIRSRFLLSPAKALKTPFAPSGDYGVDLIVRLVDADLLKQNALSFSSRNFSLRNGTLLTDHLSQVSLSNTVTPDLLENLESLISQRDWPMHWFEDVVDVAMNLAIAECKEFYELCTVERDFPPIEDRFIESMILNILEDFSPGQCMRIILSGAQYASDFLVKRSATPKMAANYMLEACQRFVDKARKENWELQSLRRNINCPRSMVSILLYDYILQLNDQELRIPIALLHLPQNS</sequence>
<organism evidence="1 2">
    <name type="scientific">Methylomonas methanica (strain DSM 25384 / MC09)</name>
    <dbReference type="NCBI Taxonomy" id="857087"/>
    <lineage>
        <taxon>Bacteria</taxon>
        <taxon>Pseudomonadati</taxon>
        <taxon>Pseudomonadota</taxon>
        <taxon>Gammaproteobacteria</taxon>
        <taxon>Methylococcales</taxon>
        <taxon>Methylococcaceae</taxon>
        <taxon>Methylomonas</taxon>
    </lineage>
</organism>
<keyword evidence="2" id="KW-1185">Reference proteome</keyword>
<dbReference type="HOGENOM" id="CLU_733203_0_0_6"/>
<reference key="2">
    <citation type="submission" date="2011-05" db="EMBL/GenBank/DDBJ databases">
        <title>Complete genome sequence of the aerobic marine methanotroph Methylomonas methanica MC09.</title>
        <authorList>
            <person name="Boden R."/>
            <person name="Cunliffe M."/>
            <person name="Scanlan J."/>
            <person name="Moussard H."/>
            <person name="Kits K.D."/>
            <person name="Klotz M."/>
            <person name="Jetten M."/>
            <person name="Vuilleumier S."/>
            <person name="Han J."/>
            <person name="Peters L."/>
            <person name="Mikhailova N."/>
            <person name="Teshima H."/>
            <person name="Tapia R."/>
            <person name="Kyrpides N."/>
            <person name="Ivanova N."/>
            <person name="Pagani I."/>
            <person name="Cheng J.-F."/>
            <person name="Goodwin L."/>
            <person name="Han C."/>
            <person name="Hauser L."/>
            <person name="Land M."/>
            <person name="Lapidus A."/>
            <person name="Lucas S."/>
            <person name="Pitluck S."/>
            <person name="Woyke T."/>
            <person name="Stein L.Y."/>
            <person name="Murrell C."/>
        </authorList>
    </citation>
    <scope>NUCLEOTIDE SEQUENCE</scope>
    <source>
        <strain>MC09</strain>
    </source>
</reference>
<dbReference type="AlphaFoldDB" id="G0A4T9"/>
<dbReference type="Proteomes" id="UP000008888">
    <property type="component" value="Chromosome"/>
</dbReference>